<proteinExistence type="inferred from homology"/>
<comment type="subcellular location">
    <subcellularLocation>
        <location evidence="1">Mitochondrion matrix</location>
    </subcellularLocation>
</comment>
<dbReference type="Proteomes" id="UP000663828">
    <property type="component" value="Unassembled WGS sequence"/>
</dbReference>
<name>A0A816E913_ADIRI</name>
<dbReference type="GO" id="GO:0034551">
    <property type="term" value="P:mitochondrial respiratory chain complex III assembly"/>
    <property type="evidence" value="ECO:0007669"/>
    <property type="project" value="InterPro"/>
</dbReference>
<evidence type="ECO:0000256" key="4">
    <source>
        <dbReference type="ARBA" id="ARBA00023186"/>
    </source>
</evidence>
<evidence type="ECO:0000313" key="11">
    <source>
        <dbReference type="EMBL" id="CAF1647334.1"/>
    </source>
</evidence>
<keyword evidence="4" id="KW-0143">Chaperone</keyword>
<comment type="similarity">
    <text evidence="2">Belongs to the complex I LYR family.</text>
</comment>
<evidence type="ECO:0000256" key="3">
    <source>
        <dbReference type="ARBA" id="ARBA00023128"/>
    </source>
</evidence>
<keyword evidence="12" id="KW-1185">Reference proteome</keyword>
<dbReference type="PANTHER" id="PTHR46749:SF1">
    <property type="entry name" value="COMPLEX III ASSEMBLY FACTOR LYRM7"/>
    <property type="match status" value="1"/>
</dbReference>
<comment type="function">
    <text evidence="5">Assembly factor required for Rieske Fe-S protein UQCRFS1 incorporation into the cytochrome b-c1 (CIII) complex. Functions as a chaperone, binding to this subunit within the mitochondrial matrix and stabilizing it prior to its translocation and insertion into the late CIII dimeric intermediate within the mitochondrial inner membrane.</text>
</comment>
<evidence type="ECO:0000256" key="2">
    <source>
        <dbReference type="ARBA" id="ARBA00009508"/>
    </source>
</evidence>
<feature type="region of interest" description="Disordered" evidence="9">
    <location>
        <begin position="103"/>
        <end position="135"/>
    </location>
</feature>
<dbReference type="CDD" id="cd20267">
    <property type="entry name" value="Complex1_LYR_LYRM7"/>
    <property type="match status" value="1"/>
</dbReference>
<evidence type="ECO:0000256" key="7">
    <source>
        <dbReference type="ARBA" id="ARBA00026165"/>
    </source>
</evidence>
<dbReference type="GO" id="GO:0005759">
    <property type="term" value="C:mitochondrial matrix"/>
    <property type="evidence" value="ECO:0007669"/>
    <property type="project" value="UniProtKB-SubCell"/>
</dbReference>
<dbReference type="InterPro" id="IPR050435">
    <property type="entry name" value="MZM1/LYRM7"/>
</dbReference>
<dbReference type="PANTHER" id="PTHR46749">
    <property type="entry name" value="COMPLEX III ASSEMBLY FACTOR LYRM7"/>
    <property type="match status" value="1"/>
</dbReference>
<evidence type="ECO:0000256" key="6">
    <source>
        <dbReference type="ARBA" id="ARBA00025809"/>
    </source>
</evidence>
<evidence type="ECO:0000259" key="10">
    <source>
        <dbReference type="Pfam" id="PF05347"/>
    </source>
</evidence>
<gene>
    <name evidence="11" type="ORF">XAT740_LOCUS54349</name>
</gene>
<evidence type="ECO:0000256" key="5">
    <source>
        <dbReference type="ARBA" id="ARBA00025430"/>
    </source>
</evidence>
<evidence type="ECO:0000256" key="1">
    <source>
        <dbReference type="ARBA" id="ARBA00004305"/>
    </source>
</evidence>
<comment type="caution">
    <text evidence="11">The sequence shown here is derived from an EMBL/GenBank/DDBJ whole genome shotgun (WGS) entry which is preliminary data.</text>
</comment>
<dbReference type="InterPro" id="IPR008011">
    <property type="entry name" value="Complex1_LYR_dom"/>
</dbReference>
<keyword evidence="3" id="KW-0496">Mitochondrion</keyword>
<accession>A0A816E913</accession>
<evidence type="ECO:0000313" key="12">
    <source>
        <dbReference type="Proteomes" id="UP000663828"/>
    </source>
</evidence>
<reference evidence="11" key="1">
    <citation type="submission" date="2021-02" db="EMBL/GenBank/DDBJ databases">
        <authorList>
            <person name="Nowell W R."/>
        </authorList>
    </citation>
    <scope>NUCLEOTIDE SEQUENCE</scope>
</reference>
<dbReference type="EMBL" id="CAJNOR010009704">
    <property type="protein sequence ID" value="CAF1647334.1"/>
    <property type="molecule type" value="Genomic_DNA"/>
</dbReference>
<feature type="domain" description="Complex 1 LYR protein" evidence="10">
    <location>
        <begin position="8"/>
        <end position="63"/>
    </location>
</feature>
<evidence type="ECO:0000256" key="9">
    <source>
        <dbReference type="SAM" id="MobiDB-lite"/>
    </source>
</evidence>
<dbReference type="InterPro" id="IPR045298">
    <property type="entry name" value="Complex1_LYR_LYRM7"/>
</dbReference>
<sequence>MVTPLRSQVLAHYKKLIRTAQGVFQNDPVRIASMTQGIRENFAHYKNVTDEKTIKELIRAAKDTDSFLRRQVLQTVQTSENTYRLVVKPYMLFDNTRMIRECEDDEKAHHEEEEEEEKARQQGLSPCEIAAQKFK</sequence>
<dbReference type="AlphaFoldDB" id="A0A816E913"/>
<dbReference type="Pfam" id="PF05347">
    <property type="entry name" value="Complex1_LYR"/>
    <property type="match status" value="1"/>
</dbReference>
<protein>
    <recommendedName>
        <fullName evidence="7">Complex III assembly factor LYRM7</fullName>
    </recommendedName>
    <alternativeName>
        <fullName evidence="8">LYR motif-containing protein 7</fullName>
    </alternativeName>
</protein>
<evidence type="ECO:0000256" key="8">
    <source>
        <dbReference type="ARBA" id="ARBA00031830"/>
    </source>
</evidence>
<organism evidence="11 12">
    <name type="scientific">Adineta ricciae</name>
    <name type="common">Rotifer</name>
    <dbReference type="NCBI Taxonomy" id="249248"/>
    <lineage>
        <taxon>Eukaryota</taxon>
        <taxon>Metazoa</taxon>
        <taxon>Spiralia</taxon>
        <taxon>Gnathifera</taxon>
        <taxon>Rotifera</taxon>
        <taxon>Eurotatoria</taxon>
        <taxon>Bdelloidea</taxon>
        <taxon>Adinetida</taxon>
        <taxon>Adinetidae</taxon>
        <taxon>Adineta</taxon>
    </lineage>
</organism>
<dbReference type="GO" id="GO:0044183">
    <property type="term" value="F:protein folding chaperone"/>
    <property type="evidence" value="ECO:0007669"/>
    <property type="project" value="TreeGrafter"/>
</dbReference>
<comment type="subunit">
    <text evidence="6">Interacts with UQCRFS1.</text>
</comment>